<proteinExistence type="predicted"/>
<comment type="caution">
    <text evidence="1">The sequence shown here is derived from an EMBL/GenBank/DDBJ whole genome shotgun (WGS) entry which is preliminary data.</text>
</comment>
<protein>
    <submittedName>
        <fullName evidence="1">5966_t:CDS:1</fullName>
    </submittedName>
</protein>
<evidence type="ECO:0000313" key="1">
    <source>
        <dbReference type="EMBL" id="CAG8667436.1"/>
    </source>
</evidence>
<reference evidence="1" key="1">
    <citation type="submission" date="2021-06" db="EMBL/GenBank/DDBJ databases">
        <authorList>
            <person name="Kallberg Y."/>
            <person name="Tangrot J."/>
            <person name="Rosling A."/>
        </authorList>
    </citation>
    <scope>NUCLEOTIDE SEQUENCE</scope>
    <source>
        <strain evidence="1">CL356</strain>
    </source>
</reference>
<dbReference type="Proteomes" id="UP000789525">
    <property type="component" value="Unassembled WGS sequence"/>
</dbReference>
<name>A0ACA9NTI3_9GLOM</name>
<dbReference type="EMBL" id="CAJVPT010023827">
    <property type="protein sequence ID" value="CAG8667436.1"/>
    <property type="molecule type" value="Genomic_DNA"/>
</dbReference>
<evidence type="ECO:0000313" key="2">
    <source>
        <dbReference type="Proteomes" id="UP000789525"/>
    </source>
</evidence>
<gene>
    <name evidence="1" type="ORF">ACOLOM_LOCUS8820</name>
</gene>
<accession>A0ACA9NTI3</accession>
<keyword evidence="2" id="KW-1185">Reference proteome</keyword>
<feature type="non-terminal residue" evidence="1">
    <location>
        <position position="66"/>
    </location>
</feature>
<organism evidence="1 2">
    <name type="scientific">Acaulospora colombiana</name>
    <dbReference type="NCBI Taxonomy" id="27376"/>
    <lineage>
        <taxon>Eukaryota</taxon>
        <taxon>Fungi</taxon>
        <taxon>Fungi incertae sedis</taxon>
        <taxon>Mucoromycota</taxon>
        <taxon>Glomeromycotina</taxon>
        <taxon>Glomeromycetes</taxon>
        <taxon>Diversisporales</taxon>
        <taxon>Acaulosporaceae</taxon>
        <taxon>Acaulospora</taxon>
    </lineage>
</organism>
<sequence length="66" mass="7070">MAWVASRVTPYCPHRTSARGSIDSAQLPESIAFGCRLLPNCPTILASESDAVAPVSFVPWGSPFHI</sequence>